<feature type="domain" description="Calcineurin-like phosphoesterase" evidence="3">
    <location>
        <begin position="1"/>
        <end position="145"/>
    </location>
</feature>
<keyword evidence="5" id="KW-1185">Reference proteome</keyword>
<dbReference type="Pfam" id="PF12850">
    <property type="entry name" value="Metallophos_2"/>
    <property type="match status" value="1"/>
</dbReference>
<reference evidence="4 5" key="1">
    <citation type="submission" date="2017-04" db="EMBL/GenBank/DDBJ databases">
        <authorList>
            <person name="Afonso C.L."/>
            <person name="Miller P.J."/>
            <person name="Scott M.A."/>
            <person name="Spackman E."/>
            <person name="Goraichik I."/>
            <person name="Dimitrov K.M."/>
            <person name="Suarez D.L."/>
            <person name="Swayne D.E."/>
        </authorList>
    </citation>
    <scope>NUCLEOTIDE SEQUENCE [LARGE SCALE GENOMIC DNA]</scope>
    <source>
        <strain evidence="4 5">DSM 12555</strain>
    </source>
</reference>
<name>A0A1W1XVC5_9CLOT</name>
<accession>A0A1W1XVC5</accession>
<organism evidence="4 5">
    <name type="scientific">Clostridium acidisoli DSM 12555</name>
    <dbReference type="NCBI Taxonomy" id="1121291"/>
    <lineage>
        <taxon>Bacteria</taxon>
        <taxon>Bacillati</taxon>
        <taxon>Bacillota</taxon>
        <taxon>Clostridia</taxon>
        <taxon>Eubacteriales</taxon>
        <taxon>Clostridiaceae</taxon>
        <taxon>Clostridium</taxon>
    </lineage>
</organism>
<evidence type="ECO:0000313" key="4">
    <source>
        <dbReference type="EMBL" id="SMC27899.1"/>
    </source>
</evidence>
<dbReference type="OrthoDB" id="9800565at2"/>
<dbReference type="InterPro" id="IPR029052">
    <property type="entry name" value="Metallo-depent_PP-like"/>
</dbReference>
<comment type="similarity">
    <text evidence="1 2">Belongs to the metallophosphoesterase superfamily. YfcE family.</text>
</comment>
<evidence type="ECO:0000313" key="5">
    <source>
        <dbReference type="Proteomes" id="UP000192468"/>
    </source>
</evidence>
<proteinExistence type="inferred from homology"/>
<keyword evidence="2" id="KW-0479">Metal-binding</keyword>
<dbReference type="NCBIfam" id="TIGR00040">
    <property type="entry name" value="yfcE"/>
    <property type="match status" value="1"/>
</dbReference>
<dbReference type="InterPro" id="IPR000979">
    <property type="entry name" value="Phosphodiesterase_MJ0936/Vps29"/>
</dbReference>
<dbReference type="GO" id="GO:0046872">
    <property type="term" value="F:metal ion binding"/>
    <property type="evidence" value="ECO:0007669"/>
    <property type="project" value="UniProtKB-KW"/>
</dbReference>
<protein>
    <recommendedName>
        <fullName evidence="2">Phosphoesterase</fullName>
        <ecNumber evidence="2">3.1.4.-</ecNumber>
    </recommendedName>
</protein>
<sequence>MLVGIISDTHMQKNYIKKAVDKLKECDVIIHLGDNIVDVKDIEKYYNGKIINVAGNCDYFKDAPSEKIEVIDNKKFFITHGHNYNVKSTLMNLQYKAREVGADIALFGHTHIAVALFEEGIWLINPGSAGMSRRGKNSVALIRIVDEKILPEIILI</sequence>
<dbReference type="EMBL" id="FWXH01000020">
    <property type="protein sequence ID" value="SMC27899.1"/>
    <property type="molecule type" value="Genomic_DNA"/>
</dbReference>
<dbReference type="RefSeq" id="WP_084117362.1">
    <property type="nucleotide sequence ID" value="NZ_FWXH01000020.1"/>
</dbReference>
<dbReference type="AlphaFoldDB" id="A0A1W1XVC5"/>
<dbReference type="InterPro" id="IPR024654">
    <property type="entry name" value="Calcineurin-like_PHP_lpxH"/>
</dbReference>
<gene>
    <name evidence="4" type="ORF">SAMN02745134_03342</name>
</gene>
<evidence type="ECO:0000256" key="1">
    <source>
        <dbReference type="ARBA" id="ARBA00008950"/>
    </source>
</evidence>
<dbReference type="CDD" id="cd00841">
    <property type="entry name" value="MPP_YfcE"/>
    <property type="match status" value="1"/>
</dbReference>
<dbReference type="InterPro" id="IPR041802">
    <property type="entry name" value="MPP_YfcE"/>
</dbReference>
<evidence type="ECO:0000259" key="3">
    <source>
        <dbReference type="Pfam" id="PF12850"/>
    </source>
</evidence>
<comment type="cofactor">
    <cofactor evidence="2">
        <name>a divalent metal cation</name>
        <dbReference type="ChEBI" id="CHEBI:60240"/>
    </cofactor>
</comment>
<evidence type="ECO:0000256" key="2">
    <source>
        <dbReference type="RuleBase" id="RU362039"/>
    </source>
</evidence>
<dbReference type="STRING" id="1121291.SAMN02745134_03342"/>
<dbReference type="EC" id="3.1.4.-" evidence="2"/>
<dbReference type="GO" id="GO:0016787">
    <property type="term" value="F:hydrolase activity"/>
    <property type="evidence" value="ECO:0007669"/>
    <property type="project" value="UniProtKB-UniRule"/>
</dbReference>
<dbReference type="SUPFAM" id="SSF56300">
    <property type="entry name" value="Metallo-dependent phosphatases"/>
    <property type="match status" value="1"/>
</dbReference>
<dbReference type="Gene3D" id="3.60.21.10">
    <property type="match status" value="1"/>
</dbReference>
<dbReference type="PANTHER" id="PTHR11124">
    <property type="entry name" value="VACUOLAR SORTING PROTEIN VPS29"/>
    <property type="match status" value="1"/>
</dbReference>
<dbReference type="Proteomes" id="UP000192468">
    <property type="component" value="Unassembled WGS sequence"/>
</dbReference>